<sequence>MTADARASDAPDDPFLWLEEIHGDRALAWVRAENERTLGRSPEASRAGLTTELLEVLESDERIPYVTRHGEHLYNLWRDAEHVQGLWRRTTLDEYQAPAPEWEVLLDLDALGEAEGIPWQFSRAQLLSPARDRALVSLSPDGGDAVAVRELDLTTGRFVEGGFEVPVAKTMVSWIDRDTVFVGTDFGPGSLTESSYARTARRWSRGQALADAPEVHAVAPTDMLVHVTHDPTPGFERDVVREVPDFFTSRTLLLTAAGTVSIEVPEDVDVDLHREWLVLRPRTDMAMGGVVHPAGSLLAARLDDFLAGSRELAVLFAPTSSRSLEDWAWTAGHLVLTLLEDVASRIRVLTPPTADGSGGWREEDVRVGTPFASVSVVATDRDTDEYWLAVTGFLTPPTLLHGVVGEGAPRPVKEQPATFDAEGLEVQQHFAVSDDGTRLPYFQVGPRDLPLDGSAATLLSGYGGFENSLLPSYSGVRGRGWLARGGVYVLANIRGGGEYGPAWHRAALRKDRHRAYEDFAAVARDLVTRGVTVPARLGCEGRSNGGLLVGNMLTTYPELFGAVVCGVPLLDMRRYTRLSAGASWIAEYGDPDVPSDWDFIRTFSPYHNVRAGVEYPPTLVYAATSDDRVGPVQARKMVALLHETGVEDAWYYENTAGGHGGSADNPATARLQSLIHAFLWERLGGVAAGGSVDDGREA</sequence>
<gene>
    <name evidence="4" type="ordered locus">CMS2769</name>
</gene>
<dbReference type="GO" id="GO:0006508">
    <property type="term" value="P:proteolysis"/>
    <property type="evidence" value="ECO:0007669"/>
    <property type="project" value="UniProtKB-KW"/>
</dbReference>
<dbReference type="Gene3D" id="3.40.50.1820">
    <property type="entry name" value="alpha/beta hydrolase"/>
    <property type="match status" value="1"/>
</dbReference>
<dbReference type="GO" id="GO:0070012">
    <property type="term" value="F:oligopeptidase activity"/>
    <property type="evidence" value="ECO:0007669"/>
    <property type="project" value="TreeGrafter"/>
</dbReference>
<dbReference type="KEGG" id="cms:CMS2769"/>
<dbReference type="InterPro" id="IPR002470">
    <property type="entry name" value="Peptidase_S9A"/>
</dbReference>
<dbReference type="InterPro" id="IPR051167">
    <property type="entry name" value="Prolyl_oligopep/macrocyclase"/>
</dbReference>
<keyword evidence="1" id="KW-0645">Protease</keyword>
<dbReference type="Pfam" id="PF00326">
    <property type="entry name" value="Peptidase_S9"/>
    <property type="match status" value="1"/>
</dbReference>
<dbReference type="GeneID" id="29471741"/>
<dbReference type="GO" id="GO:0005829">
    <property type="term" value="C:cytosol"/>
    <property type="evidence" value="ECO:0007669"/>
    <property type="project" value="TreeGrafter"/>
</dbReference>
<dbReference type="InterPro" id="IPR029058">
    <property type="entry name" value="AB_hydrolase_fold"/>
</dbReference>
<dbReference type="STRING" id="31964.CMS2769"/>
<dbReference type="OrthoDB" id="9801421at2"/>
<dbReference type="Proteomes" id="UP000001318">
    <property type="component" value="Chromosome"/>
</dbReference>
<dbReference type="PANTHER" id="PTHR42881">
    <property type="entry name" value="PROLYL ENDOPEPTIDASE"/>
    <property type="match status" value="1"/>
</dbReference>
<dbReference type="eggNOG" id="COG1505">
    <property type="taxonomic scope" value="Bacteria"/>
</dbReference>
<keyword evidence="5" id="KW-1185">Reference proteome</keyword>
<evidence type="ECO:0000313" key="5">
    <source>
        <dbReference type="Proteomes" id="UP000001318"/>
    </source>
</evidence>
<proteinExistence type="predicted"/>
<dbReference type="SUPFAM" id="SSF53474">
    <property type="entry name" value="alpha/beta-Hydrolases"/>
    <property type="match status" value="1"/>
</dbReference>
<dbReference type="GO" id="GO:0004252">
    <property type="term" value="F:serine-type endopeptidase activity"/>
    <property type="evidence" value="ECO:0007669"/>
    <property type="project" value="InterPro"/>
</dbReference>
<organism evidence="4 5">
    <name type="scientific">Clavibacter sepedonicus</name>
    <name type="common">Clavibacter michiganensis subsp. sepedonicus</name>
    <dbReference type="NCBI Taxonomy" id="31964"/>
    <lineage>
        <taxon>Bacteria</taxon>
        <taxon>Bacillati</taxon>
        <taxon>Actinomycetota</taxon>
        <taxon>Actinomycetes</taxon>
        <taxon>Micrococcales</taxon>
        <taxon>Microbacteriaceae</taxon>
        <taxon>Clavibacter</taxon>
    </lineage>
</organism>
<name>B0RAZ4_CLASE</name>
<dbReference type="RefSeq" id="WP_012300005.1">
    <property type="nucleotide sequence ID" value="NC_010407.1"/>
</dbReference>
<accession>B0RAZ4</accession>
<keyword evidence="3" id="KW-0720">Serine protease</keyword>
<dbReference type="PRINTS" id="PR00862">
    <property type="entry name" value="PROLIGOPTASE"/>
</dbReference>
<evidence type="ECO:0000256" key="2">
    <source>
        <dbReference type="ARBA" id="ARBA00022801"/>
    </source>
</evidence>
<dbReference type="SUPFAM" id="SSF50993">
    <property type="entry name" value="Peptidase/esterase 'gauge' domain"/>
    <property type="match status" value="1"/>
</dbReference>
<reference evidence="4 5" key="1">
    <citation type="journal article" date="2008" name="J. Bacteriol.">
        <title>Genome of the actinomycete plant pathogen Clavibacter michiganensis subsp. sepedonicus suggests recent niche adaptation.</title>
        <authorList>
            <person name="Bentley S.D."/>
            <person name="Corton C."/>
            <person name="Brown S.E."/>
            <person name="Barron A."/>
            <person name="Clark L."/>
            <person name="Doggett J."/>
            <person name="Harris B."/>
            <person name="Ormond D."/>
            <person name="Quail M.A."/>
            <person name="May G."/>
            <person name="Francis D."/>
            <person name="Knudson D."/>
            <person name="Parkhill J."/>
            <person name="Ishimaru C.A."/>
        </authorList>
    </citation>
    <scope>NUCLEOTIDE SEQUENCE [LARGE SCALE GENOMIC DNA]</scope>
    <source>
        <strain evidence="5">ATCC 33113 / DSM 20744 / JCM 9667 / LMG 2889 / ICMP 2535 / C-1</strain>
    </source>
</reference>
<evidence type="ECO:0000256" key="1">
    <source>
        <dbReference type="ARBA" id="ARBA00022670"/>
    </source>
</evidence>
<evidence type="ECO:0000313" key="4">
    <source>
        <dbReference type="EMBL" id="CAQ02841.1"/>
    </source>
</evidence>
<evidence type="ECO:0000256" key="3">
    <source>
        <dbReference type="ARBA" id="ARBA00022825"/>
    </source>
</evidence>
<dbReference type="AlphaFoldDB" id="B0RAZ4"/>
<dbReference type="InterPro" id="IPR001375">
    <property type="entry name" value="Peptidase_S9_cat"/>
</dbReference>
<keyword evidence="2" id="KW-0378">Hydrolase</keyword>
<protein>
    <submittedName>
        <fullName evidence="4">Endopeptidase</fullName>
    </submittedName>
</protein>
<dbReference type="Pfam" id="PF02897">
    <property type="entry name" value="Peptidase_S9_N"/>
    <property type="match status" value="1"/>
</dbReference>
<dbReference type="HOGENOM" id="CLU_011290_4_0_11"/>
<dbReference type="PANTHER" id="PTHR42881:SF13">
    <property type="entry name" value="PROLYL ENDOPEPTIDASE"/>
    <property type="match status" value="1"/>
</dbReference>
<dbReference type="EMBL" id="AM849034">
    <property type="protein sequence ID" value="CAQ02841.1"/>
    <property type="molecule type" value="Genomic_DNA"/>
</dbReference>
<dbReference type="InterPro" id="IPR023302">
    <property type="entry name" value="Pept_S9A_N"/>
</dbReference>
<dbReference type="Gene3D" id="2.130.10.120">
    <property type="entry name" value="Prolyl oligopeptidase, N-terminal domain"/>
    <property type="match status" value="1"/>
</dbReference>